<evidence type="ECO:0000313" key="3">
    <source>
        <dbReference type="Proteomes" id="UP000253551"/>
    </source>
</evidence>
<dbReference type="STRING" id="4846.A0A367J4U3"/>
<name>A0A367J4U3_RHIST</name>
<protein>
    <recommendedName>
        <fullName evidence="1">CS domain-containing protein</fullName>
    </recommendedName>
</protein>
<comment type="caution">
    <text evidence="2">The sequence shown here is derived from an EMBL/GenBank/DDBJ whole genome shotgun (WGS) entry which is preliminary data.</text>
</comment>
<dbReference type="PANTHER" id="PTHR13164">
    <property type="entry name" value="CALICYLIN BINDING PROTEIN"/>
    <property type="match status" value="1"/>
</dbReference>
<dbReference type="PROSITE" id="PS51203">
    <property type="entry name" value="CS"/>
    <property type="match status" value="1"/>
</dbReference>
<feature type="non-terminal residue" evidence="2">
    <location>
        <position position="1"/>
    </location>
</feature>
<evidence type="ECO:0000313" key="2">
    <source>
        <dbReference type="EMBL" id="RCH84962.1"/>
    </source>
</evidence>
<dbReference type="PANTHER" id="PTHR13164:SF3">
    <property type="entry name" value="CALCYCLIN-BINDING PROTEIN"/>
    <property type="match status" value="1"/>
</dbReference>
<dbReference type="SUPFAM" id="SSF49764">
    <property type="entry name" value="HSP20-like chaperones"/>
    <property type="match status" value="1"/>
</dbReference>
<reference evidence="2 3" key="1">
    <citation type="journal article" date="2018" name="G3 (Bethesda)">
        <title>Phylogenetic and Phylogenomic Definition of Rhizopus Species.</title>
        <authorList>
            <person name="Gryganskyi A.P."/>
            <person name="Golan J."/>
            <person name="Dolatabadi S."/>
            <person name="Mondo S."/>
            <person name="Robb S."/>
            <person name="Idnurm A."/>
            <person name="Muszewska A."/>
            <person name="Steczkiewicz K."/>
            <person name="Masonjones S."/>
            <person name="Liao H.L."/>
            <person name="Gajdeczka M.T."/>
            <person name="Anike F."/>
            <person name="Vuek A."/>
            <person name="Anishchenko I.M."/>
            <person name="Voigt K."/>
            <person name="de Hoog G.S."/>
            <person name="Smith M.E."/>
            <person name="Heitman J."/>
            <person name="Vilgalys R."/>
            <person name="Stajich J.E."/>
        </authorList>
    </citation>
    <scope>NUCLEOTIDE SEQUENCE [LARGE SCALE GENOMIC DNA]</scope>
    <source>
        <strain evidence="2 3">LSU 92-RS-03</strain>
    </source>
</reference>
<keyword evidence="3" id="KW-1185">Reference proteome</keyword>
<accession>A0A367J4U3</accession>
<dbReference type="InterPro" id="IPR007052">
    <property type="entry name" value="CS_dom"/>
</dbReference>
<sequence length="139" mass="16373">SKAETQTVYITRGYAWTQSDASVTIYVQFKDAYMIEKDGYVLHVKNRSIELDILNYQGANHKFKLSQLYDCIHPRKFIIKFKENKIVIILYKQIAGKNWPDLRIKSTQAIYNDLERLEKQFDSTDKSFDSPFQACPQHK</sequence>
<gene>
    <name evidence="2" type="ORF">CU098_001656</name>
</gene>
<dbReference type="OrthoDB" id="164025at2759"/>
<dbReference type="Gene3D" id="2.60.40.790">
    <property type="match status" value="1"/>
</dbReference>
<dbReference type="Proteomes" id="UP000253551">
    <property type="component" value="Unassembled WGS sequence"/>
</dbReference>
<feature type="domain" description="CS" evidence="1">
    <location>
        <begin position="9"/>
        <end position="103"/>
    </location>
</feature>
<dbReference type="GO" id="GO:0005634">
    <property type="term" value="C:nucleus"/>
    <property type="evidence" value="ECO:0007669"/>
    <property type="project" value="TreeGrafter"/>
</dbReference>
<dbReference type="Pfam" id="PF04969">
    <property type="entry name" value="CS"/>
    <property type="match status" value="1"/>
</dbReference>
<organism evidence="2 3">
    <name type="scientific">Rhizopus stolonifer</name>
    <name type="common">Rhizopus nigricans</name>
    <dbReference type="NCBI Taxonomy" id="4846"/>
    <lineage>
        <taxon>Eukaryota</taxon>
        <taxon>Fungi</taxon>
        <taxon>Fungi incertae sedis</taxon>
        <taxon>Mucoromycota</taxon>
        <taxon>Mucoromycotina</taxon>
        <taxon>Mucoromycetes</taxon>
        <taxon>Mucorales</taxon>
        <taxon>Mucorineae</taxon>
        <taxon>Rhizopodaceae</taxon>
        <taxon>Rhizopus</taxon>
    </lineage>
</organism>
<proteinExistence type="predicted"/>
<dbReference type="EMBL" id="PJQM01004298">
    <property type="protein sequence ID" value="RCH84962.1"/>
    <property type="molecule type" value="Genomic_DNA"/>
</dbReference>
<dbReference type="InterPro" id="IPR008978">
    <property type="entry name" value="HSP20-like_chaperone"/>
</dbReference>
<dbReference type="AlphaFoldDB" id="A0A367J4U3"/>
<evidence type="ECO:0000259" key="1">
    <source>
        <dbReference type="PROSITE" id="PS51203"/>
    </source>
</evidence>
<dbReference type="InterPro" id="IPR052289">
    <property type="entry name" value="Calcyclin-binding_UBL-bridge"/>
</dbReference>